<evidence type="ECO:0000313" key="2">
    <source>
        <dbReference type="EMBL" id="SUQ24719.1"/>
    </source>
</evidence>
<feature type="signal peptide" evidence="1">
    <location>
        <begin position="1"/>
        <end position="21"/>
    </location>
</feature>
<dbReference type="Proteomes" id="UP000255423">
    <property type="component" value="Unassembled WGS sequence"/>
</dbReference>
<evidence type="ECO:0008006" key="4">
    <source>
        <dbReference type="Google" id="ProtNLM"/>
    </source>
</evidence>
<evidence type="ECO:0000313" key="3">
    <source>
        <dbReference type="Proteomes" id="UP000255423"/>
    </source>
</evidence>
<organism evidence="2 3">
    <name type="scientific">Fibrobacter succinogenes</name>
    <name type="common">Bacteroides succinogenes</name>
    <dbReference type="NCBI Taxonomy" id="833"/>
    <lineage>
        <taxon>Bacteria</taxon>
        <taxon>Pseudomonadati</taxon>
        <taxon>Fibrobacterota</taxon>
        <taxon>Fibrobacteria</taxon>
        <taxon>Fibrobacterales</taxon>
        <taxon>Fibrobacteraceae</taxon>
        <taxon>Fibrobacter</taxon>
    </lineage>
</organism>
<keyword evidence="1" id="KW-0732">Signal</keyword>
<accession>A0A380S672</accession>
<feature type="chain" id="PRO_5017086785" description="Outer membrane protein beta-barrel domain-containing protein" evidence="1">
    <location>
        <begin position="22"/>
        <end position="152"/>
    </location>
</feature>
<dbReference type="AlphaFoldDB" id="A0A380S672"/>
<sequence>MKKFLTAVIFALAFVATPASAFTMDAQGGICNSVSHMGDFNMSFYGHLWYPIDQMVFAGVGVGYEELDNVGYIPVSGSLWVRLPIGRTVLPIATGDFGYMFGKDDQMFWRAGGGLDIKNGDRTSIIVSTGYQFLNHSGEGYWYLQAGILIEM</sequence>
<reference evidence="2 3" key="1">
    <citation type="submission" date="2017-08" db="EMBL/GenBank/DDBJ databases">
        <authorList>
            <person name="de Groot N.N."/>
        </authorList>
    </citation>
    <scope>NUCLEOTIDE SEQUENCE [LARGE SCALE GENOMIC DNA]</scope>
    <source>
        <strain evidence="2 3">HM2</strain>
    </source>
</reference>
<dbReference type="RefSeq" id="WP_109573132.1">
    <property type="nucleotide sequence ID" value="NZ_UHJL01000003.1"/>
</dbReference>
<gene>
    <name evidence="2" type="ORF">SAMN05661053_2132</name>
</gene>
<name>A0A380S672_FIBSU</name>
<evidence type="ECO:0000256" key="1">
    <source>
        <dbReference type="SAM" id="SignalP"/>
    </source>
</evidence>
<dbReference type="EMBL" id="UHJL01000003">
    <property type="protein sequence ID" value="SUQ24719.1"/>
    <property type="molecule type" value="Genomic_DNA"/>
</dbReference>
<protein>
    <recommendedName>
        <fullName evidence="4">Outer membrane protein beta-barrel domain-containing protein</fullName>
    </recommendedName>
</protein>
<proteinExistence type="predicted"/>